<comment type="similarity">
    <text evidence="1">Belongs to the glycosyl hydrolase 13 family.</text>
</comment>
<dbReference type="SUPFAM" id="SSF81296">
    <property type="entry name" value="E set domains"/>
    <property type="match status" value="1"/>
</dbReference>
<dbReference type="CDD" id="cd11341">
    <property type="entry name" value="AmyAc_Pullulanase_LD-like"/>
    <property type="match status" value="1"/>
</dbReference>
<dbReference type="SMART" id="SM00642">
    <property type="entry name" value="Aamy"/>
    <property type="match status" value="1"/>
</dbReference>
<dbReference type="Proteomes" id="UP000626148">
    <property type="component" value="Unassembled WGS sequence"/>
</dbReference>
<feature type="domain" description="Glycosyl hydrolase family 13 catalytic" evidence="3">
    <location>
        <begin position="326"/>
        <end position="728"/>
    </location>
</feature>
<keyword evidence="5" id="KW-1185">Reference proteome</keyword>
<dbReference type="InterPro" id="IPR017853">
    <property type="entry name" value="GH"/>
</dbReference>
<dbReference type="Pfam" id="PF00128">
    <property type="entry name" value="Alpha-amylase"/>
    <property type="match status" value="1"/>
</dbReference>
<evidence type="ECO:0000313" key="4">
    <source>
        <dbReference type="EMBL" id="GGX41494.1"/>
    </source>
</evidence>
<dbReference type="Gene3D" id="3.20.20.80">
    <property type="entry name" value="Glycosidases"/>
    <property type="match status" value="1"/>
</dbReference>
<reference evidence="4" key="1">
    <citation type="journal article" date="2014" name="Int. J. Syst. Evol. Microbiol.">
        <title>Complete genome sequence of Corynebacterium casei LMG S-19264T (=DSM 44701T), isolated from a smear-ripened cheese.</title>
        <authorList>
            <consortium name="US DOE Joint Genome Institute (JGI-PGF)"/>
            <person name="Walter F."/>
            <person name="Albersmeier A."/>
            <person name="Kalinowski J."/>
            <person name="Ruckert C."/>
        </authorList>
    </citation>
    <scope>NUCLEOTIDE SEQUENCE</scope>
    <source>
        <strain evidence="4">KCTC 22169</strain>
    </source>
</reference>
<evidence type="ECO:0000256" key="2">
    <source>
        <dbReference type="ARBA" id="ARBA00023295"/>
    </source>
</evidence>
<dbReference type="InterPro" id="IPR006047">
    <property type="entry name" value="GH13_cat_dom"/>
</dbReference>
<dbReference type="Gene3D" id="2.60.40.1180">
    <property type="entry name" value="Golgi alpha-mannosidase II"/>
    <property type="match status" value="1"/>
</dbReference>
<evidence type="ECO:0000313" key="5">
    <source>
        <dbReference type="Proteomes" id="UP000626148"/>
    </source>
</evidence>
<name>A0A918N6Y8_9GAMM</name>
<dbReference type="AlphaFoldDB" id="A0A918N6Y8"/>
<dbReference type="GO" id="GO:0005975">
    <property type="term" value="P:carbohydrate metabolic process"/>
    <property type="evidence" value="ECO:0007669"/>
    <property type="project" value="InterPro"/>
</dbReference>
<dbReference type="EMBL" id="BMXR01000001">
    <property type="protein sequence ID" value="GGX41494.1"/>
    <property type="molecule type" value="Genomic_DNA"/>
</dbReference>
<dbReference type="GO" id="GO:0016798">
    <property type="term" value="F:hydrolase activity, acting on glycosyl bonds"/>
    <property type="evidence" value="ECO:0007669"/>
    <property type="project" value="UniProtKB-KW"/>
</dbReference>
<dbReference type="Gene3D" id="2.60.40.10">
    <property type="entry name" value="Immunoglobulins"/>
    <property type="match status" value="1"/>
</dbReference>
<dbReference type="InterPro" id="IPR013783">
    <property type="entry name" value="Ig-like_fold"/>
</dbReference>
<protein>
    <recommendedName>
        <fullName evidence="3">Glycosyl hydrolase family 13 catalytic domain-containing protein</fullName>
    </recommendedName>
</protein>
<organism evidence="4 5">
    <name type="scientific">Saccharospirillum salsuginis</name>
    <dbReference type="NCBI Taxonomy" id="418750"/>
    <lineage>
        <taxon>Bacteria</taxon>
        <taxon>Pseudomonadati</taxon>
        <taxon>Pseudomonadota</taxon>
        <taxon>Gammaproteobacteria</taxon>
        <taxon>Oceanospirillales</taxon>
        <taxon>Saccharospirillaceae</taxon>
        <taxon>Saccharospirillum</taxon>
    </lineage>
</organism>
<evidence type="ECO:0000259" key="3">
    <source>
        <dbReference type="SMART" id="SM00642"/>
    </source>
</evidence>
<comment type="caution">
    <text evidence="4">The sequence shown here is derived from an EMBL/GenBank/DDBJ whole genome shotgun (WGS) entry which is preliminary data.</text>
</comment>
<dbReference type="InterPro" id="IPR014756">
    <property type="entry name" value="Ig_E-set"/>
</dbReference>
<gene>
    <name evidence="4" type="ORF">GCM10007392_05520</name>
</gene>
<keyword evidence="2" id="KW-0326">Glycosidase</keyword>
<dbReference type="SUPFAM" id="SSF51445">
    <property type="entry name" value="(Trans)glycosidases"/>
    <property type="match status" value="1"/>
</dbReference>
<reference evidence="4" key="2">
    <citation type="submission" date="2020-09" db="EMBL/GenBank/DDBJ databases">
        <authorList>
            <person name="Sun Q."/>
            <person name="Kim S."/>
        </authorList>
    </citation>
    <scope>NUCLEOTIDE SEQUENCE</scope>
    <source>
        <strain evidence="4">KCTC 22169</strain>
    </source>
</reference>
<accession>A0A918N6Y8</accession>
<keyword evidence="2" id="KW-0378">Hydrolase</keyword>
<sequence length="825" mass="92002">MHNNKKAESRIMKRLISVTGILVMAAGLAQADWFFRGTPNGWAADALDPVSGSLYETCRTFGEGDAGGGPRFKIDRYGDWTESYPAEDYAVGSNQSLVIQFDSSTQQITTESVADCDTTVTDSWYFRGTPNGWGTTAMAFEGDNRWCTTESFGTGDGGGGPRFKIDHTGDWTESYPETDYFVSSNTTYDICFDAGTRQIDVTEASGSDLTLSSLGAEYSPTATTFAIWSPDSSNIGLVVDGVGYTLPRVADQLGYTGIYGIELPGDLHGVEYYFTIDGVPVRDPYGKMALPNQDVNIVMDMSRTDPVGGWVAPPPLIEREDAVIYEIHIRDFTIDSTSGVSAANRGKYLGMVEGGTTYQGATTGIDHLKELGVTHVQILPFYDFSTCSDPADTSCYNWGYDPRNFNVPEERYATTTDTIERVREVKTMINEFHKAGIRVIMDVVYNHTFDYEMFENISMRYYTDTDLSGTGNSIDANVPMVGRMIRDSLEYWTREYRLDGYRFDLVGIFDHDEYGDWGRYLNQQFPDRDLLLYGEPWNGYASDPREAERVRLGTIAREETGHVGVFNPKYREAIKGNNDDGYGGGFAFNQGEIWAMDFGSRAGIRYTNDPDQVIDLWDPMYATDPEQTINYVSAHDNLALRDKILAWAALNGVPENSDYLRRIQNYANGIVLTSQGIPFLHGGVEMLRDKDGDHNSYKSPDSVNKIRWNWKIDNADIYSYYRDAIALRKAHPGFRMNTWDEIDQNVTTIRHADDVLVTDIDAGANGDTWSRILVIYNSGGNFSYPLPSGTWKVAMEKNDPTAGNGRTVTGSMVAEGTAVTVLYQE</sequence>
<dbReference type="PANTHER" id="PTHR43002">
    <property type="entry name" value="GLYCOGEN DEBRANCHING ENZYME"/>
    <property type="match status" value="1"/>
</dbReference>
<dbReference type="InterPro" id="IPR013780">
    <property type="entry name" value="Glyco_hydro_b"/>
</dbReference>
<evidence type="ECO:0000256" key="1">
    <source>
        <dbReference type="ARBA" id="ARBA00008061"/>
    </source>
</evidence>
<proteinExistence type="inferred from homology"/>